<accession>A0A9Q1HNJ9</accession>
<keyword evidence="10" id="KW-1185">Reference proteome</keyword>
<dbReference type="InterPro" id="IPR013783">
    <property type="entry name" value="Ig-like_fold"/>
</dbReference>
<dbReference type="Gene3D" id="2.130.10.10">
    <property type="entry name" value="YVTN repeat-like/Quinoprotein amine dehydrogenase"/>
    <property type="match status" value="1"/>
</dbReference>
<dbReference type="PANTHER" id="PTHR11036">
    <property type="entry name" value="SEMAPHORIN"/>
    <property type="match status" value="1"/>
</dbReference>
<dbReference type="Gene3D" id="3.30.1680.10">
    <property type="entry name" value="ligand-binding face of the semaphorins, domain 2"/>
    <property type="match status" value="1"/>
</dbReference>
<dbReference type="GO" id="GO:0007229">
    <property type="term" value="P:integrin-mediated signaling pathway"/>
    <property type="evidence" value="ECO:0007669"/>
    <property type="project" value="TreeGrafter"/>
</dbReference>
<evidence type="ECO:0000313" key="10">
    <source>
        <dbReference type="Proteomes" id="UP001152803"/>
    </source>
</evidence>
<dbReference type="Gene3D" id="2.60.40.10">
    <property type="entry name" value="Immunoglobulins"/>
    <property type="match status" value="1"/>
</dbReference>
<dbReference type="Proteomes" id="UP001152803">
    <property type="component" value="Unassembled WGS sequence"/>
</dbReference>
<dbReference type="GO" id="GO:0030215">
    <property type="term" value="F:semaphorin receptor binding"/>
    <property type="evidence" value="ECO:0007669"/>
    <property type="project" value="InterPro"/>
</dbReference>
<keyword evidence="3" id="KW-0472">Membrane</keyword>
<sequence length="591" mass="66320">MYQDCAFIKTVMESSELYIGGTNFVHRIHLEDASLVESIPVTGDQSCREISCENIITIIQKFQDSLFVCGTNGNKPQCWKLVGNQSTEVIPSYEGTGIAPHTYAHNSLSIIVEGDLYTAVPLNSDGSSLQFHRKAGRRPNVWMRDRWVKEPTFISTIWVRRKEDKDQEKIYLFFREKNSDSSPDADPWISRVARVCKVDEGGSKRFLQNIWTSFLKARLVCGIPGESLYFNRLHDVYVQHADDWKDSRLYALFSSSWNSTAVCIYSMADLDNIFEESTFKGFSGDIPEPRPGTCVPNSRTLPVSTVRIVRDYPEMSNWIQPVHRHAPFYISANNYTKIVVDRVTAADGVAHNVLLLATAQGTIHKILEDNSKPFIISETFLSNRTGPVLSMKLNSQMRKLFVGFPEQITWLDLQRCQDYNESCQECVLARDPYCAWNELGCTPVSQGGIQNIPGGQTSVCPKSNLETKRPKRDALSQTQEPLGVTYSVSLGVPFYLSCPIHSNHASYTWKYGGRSSRCQQTGTDCLHLITAMSENNYGRYYCLSSERDYTTVVSSYQLNPSSQESSGGVRASAETPAMALLLAALLVTSCC</sequence>
<dbReference type="GO" id="GO:0005178">
    <property type="term" value="F:integrin binding"/>
    <property type="evidence" value="ECO:0007669"/>
    <property type="project" value="TreeGrafter"/>
</dbReference>
<evidence type="ECO:0000256" key="2">
    <source>
        <dbReference type="ARBA" id="ARBA00009492"/>
    </source>
</evidence>
<dbReference type="GO" id="GO:0009897">
    <property type="term" value="C:external side of plasma membrane"/>
    <property type="evidence" value="ECO:0007669"/>
    <property type="project" value="TreeGrafter"/>
</dbReference>
<name>A0A9Q1HNJ9_CONCO</name>
<dbReference type="EMBL" id="JAFJMO010000017">
    <property type="protein sequence ID" value="KAJ8252259.1"/>
    <property type="molecule type" value="Genomic_DNA"/>
</dbReference>
<gene>
    <name evidence="9" type="ORF">COCON_G00215710</name>
</gene>
<dbReference type="PANTHER" id="PTHR11036:SF80">
    <property type="entry name" value="SEMAPHORIN-7A"/>
    <property type="match status" value="1"/>
</dbReference>
<evidence type="ECO:0000256" key="3">
    <source>
        <dbReference type="ARBA" id="ARBA00023136"/>
    </source>
</evidence>
<evidence type="ECO:0000256" key="1">
    <source>
        <dbReference type="ARBA" id="ARBA00004370"/>
    </source>
</evidence>
<dbReference type="InterPro" id="IPR016201">
    <property type="entry name" value="PSI"/>
</dbReference>
<organism evidence="9 10">
    <name type="scientific">Conger conger</name>
    <name type="common">Conger eel</name>
    <name type="synonym">Muraena conger</name>
    <dbReference type="NCBI Taxonomy" id="82655"/>
    <lineage>
        <taxon>Eukaryota</taxon>
        <taxon>Metazoa</taxon>
        <taxon>Chordata</taxon>
        <taxon>Craniata</taxon>
        <taxon>Vertebrata</taxon>
        <taxon>Euteleostomi</taxon>
        <taxon>Actinopterygii</taxon>
        <taxon>Neopterygii</taxon>
        <taxon>Teleostei</taxon>
        <taxon>Anguilliformes</taxon>
        <taxon>Congridae</taxon>
        <taxon>Conger</taxon>
    </lineage>
</organism>
<dbReference type="SUPFAM" id="SSF48726">
    <property type="entry name" value="Immunoglobulin"/>
    <property type="match status" value="1"/>
</dbReference>
<dbReference type="InterPro" id="IPR027231">
    <property type="entry name" value="Semaphorin"/>
</dbReference>
<dbReference type="FunFam" id="2.130.10.10:FF:001316">
    <property type="entry name" value="Semaphorin 7A"/>
    <property type="match status" value="1"/>
</dbReference>
<dbReference type="FunFam" id="2.60.40.10:FF:001170">
    <property type="entry name" value="Sema domain, immunoglobulin domain (Ig), short basic domain, secreted, (Semaphorin) 3F"/>
    <property type="match status" value="1"/>
</dbReference>
<dbReference type="GO" id="GO:0050727">
    <property type="term" value="P:regulation of inflammatory response"/>
    <property type="evidence" value="ECO:0007669"/>
    <property type="project" value="TreeGrafter"/>
</dbReference>
<comment type="caution">
    <text evidence="9">The sequence shown here is derived from an EMBL/GenBank/DDBJ whole genome shotgun (WGS) entry which is preliminary data.</text>
</comment>
<evidence type="ECO:0000313" key="9">
    <source>
        <dbReference type="EMBL" id="KAJ8252259.1"/>
    </source>
</evidence>
<dbReference type="PROSITE" id="PS50835">
    <property type="entry name" value="IG_LIKE"/>
    <property type="match status" value="1"/>
</dbReference>
<dbReference type="GO" id="GO:0001755">
    <property type="term" value="P:neural crest cell migration"/>
    <property type="evidence" value="ECO:0007669"/>
    <property type="project" value="TreeGrafter"/>
</dbReference>
<comment type="similarity">
    <text evidence="2">Belongs to the semaphorin family.</text>
</comment>
<dbReference type="Pfam" id="PF01437">
    <property type="entry name" value="PSI"/>
    <property type="match status" value="1"/>
</dbReference>
<comment type="caution">
    <text evidence="6">Lacks conserved residue(s) required for the propagation of feature annotation.</text>
</comment>
<dbReference type="GO" id="GO:0045499">
    <property type="term" value="F:chemorepellent activity"/>
    <property type="evidence" value="ECO:0007669"/>
    <property type="project" value="TreeGrafter"/>
</dbReference>
<dbReference type="OrthoDB" id="9988752at2759"/>
<dbReference type="InterPro" id="IPR001627">
    <property type="entry name" value="Semap_dom"/>
</dbReference>
<dbReference type="InterPro" id="IPR002165">
    <property type="entry name" value="Plexin_repeat"/>
</dbReference>
<keyword evidence="4" id="KW-1015">Disulfide bond</keyword>
<dbReference type="SUPFAM" id="SSF103575">
    <property type="entry name" value="Plexin repeat"/>
    <property type="match status" value="1"/>
</dbReference>
<protein>
    <submittedName>
        <fullName evidence="9">Uncharacterized protein</fullName>
    </submittedName>
</protein>
<dbReference type="InterPro" id="IPR007110">
    <property type="entry name" value="Ig-like_dom"/>
</dbReference>
<evidence type="ECO:0000259" key="7">
    <source>
        <dbReference type="PROSITE" id="PS50835"/>
    </source>
</evidence>
<evidence type="ECO:0000256" key="4">
    <source>
        <dbReference type="ARBA" id="ARBA00023157"/>
    </source>
</evidence>
<dbReference type="GO" id="GO:0030335">
    <property type="term" value="P:positive regulation of cell migration"/>
    <property type="evidence" value="ECO:0007669"/>
    <property type="project" value="TreeGrafter"/>
</dbReference>
<dbReference type="AlphaFoldDB" id="A0A9Q1HNJ9"/>
<dbReference type="GO" id="GO:0071526">
    <property type="term" value="P:semaphorin-plexin signaling pathway"/>
    <property type="evidence" value="ECO:0007669"/>
    <property type="project" value="TreeGrafter"/>
</dbReference>
<dbReference type="InterPro" id="IPR036352">
    <property type="entry name" value="Semap_dom_sf"/>
</dbReference>
<proteinExistence type="inferred from homology"/>
<evidence type="ECO:0000259" key="8">
    <source>
        <dbReference type="PROSITE" id="PS51004"/>
    </source>
</evidence>
<feature type="domain" description="Sema" evidence="8">
    <location>
        <begin position="1"/>
        <end position="413"/>
    </location>
</feature>
<comment type="subcellular location">
    <subcellularLocation>
        <location evidence="1">Membrane</location>
    </subcellularLocation>
</comment>
<evidence type="ECO:0000256" key="5">
    <source>
        <dbReference type="ARBA" id="ARBA00023180"/>
    </source>
</evidence>
<dbReference type="SMART" id="SM00630">
    <property type="entry name" value="Sema"/>
    <property type="match status" value="1"/>
</dbReference>
<reference evidence="9" key="1">
    <citation type="journal article" date="2023" name="Science">
        <title>Genome structures resolve the early diversification of teleost fishes.</title>
        <authorList>
            <person name="Parey E."/>
            <person name="Louis A."/>
            <person name="Montfort J."/>
            <person name="Bouchez O."/>
            <person name="Roques C."/>
            <person name="Iampietro C."/>
            <person name="Lluch J."/>
            <person name="Castinel A."/>
            <person name="Donnadieu C."/>
            <person name="Desvignes T."/>
            <person name="Floi Bucao C."/>
            <person name="Jouanno E."/>
            <person name="Wen M."/>
            <person name="Mejri S."/>
            <person name="Dirks R."/>
            <person name="Jansen H."/>
            <person name="Henkel C."/>
            <person name="Chen W.J."/>
            <person name="Zahm M."/>
            <person name="Cabau C."/>
            <person name="Klopp C."/>
            <person name="Thompson A.W."/>
            <person name="Robinson-Rechavi M."/>
            <person name="Braasch I."/>
            <person name="Lecointre G."/>
            <person name="Bobe J."/>
            <person name="Postlethwait J.H."/>
            <person name="Berthelot C."/>
            <person name="Roest Crollius H."/>
            <person name="Guiguen Y."/>
        </authorList>
    </citation>
    <scope>NUCLEOTIDE SEQUENCE</scope>
    <source>
        <strain evidence="9">Concon-B</strain>
    </source>
</reference>
<dbReference type="Pfam" id="PF01403">
    <property type="entry name" value="Sema"/>
    <property type="match status" value="1"/>
</dbReference>
<feature type="domain" description="Ig-like" evidence="7">
    <location>
        <begin position="470"/>
        <end position="559"/>
    </location>
</feature>
<dbReference type="SUPFAM" id="SSF101912">
    <property type="entry name" value="Sema domain"/>
    <property type="match status" value="1"/>
</dbReference>
<dbReference type="PROSITE" id="PS51004">
    <property type="entry name" value="SEMA"/>
    <property type="match status" value="1"/>
</dbReference>
<dbReference type="InterPro" id="IPR036179">
    <property type="entry name" value="Ig-like_dom_sf"/>
</dbReference>
<dbReference type="GO" id="GO:0007411">
    <property type="term" value="P:axon guidance"/>
    <property type="evidence" value="ECO:0007669"/>
    <property type="project" value="TreeGrafter"/>
</dbReference>
<keyword evidence="5" id="KW-0325">Glycoprotein</keyword>
<dbReference type="InterPro" id="IPR015943">
    <property type="entry name" value="WD40/YVTN_repeat-like_dom_sf"/>
</dbReference>
<evidence type="ECO:0000256" key="6">
    <source>
        <dbReference type="PROSITE-ProRule" id="PRU00352"/>
    </source>
</evidence>
<dbReference type="SMART" id="SM00423">
    <property type="entry name" value="PSI"/>
    <property type="match status" value="1"/>
</dbReference>